<comment type="caution">
    <text evidence="2">The sequence shown here is derived from an EMBL/GenBank/DDBJ whole genome shotgun (WGS) entry which is preliminary data.</text>
</comment>
<feature type="transmembrane region" description="Helical" evidence="1">
    <location>
        <begin position="38"/>
        <end position="58"/>
    </location>
</feature>
<keyword evidence="3" id="KW-1185">Reference proteome</keyword>
<dbReference type="OrthoDB" id="3790797at2"/>
<keyword evidence="1" id="KW-1133">Transmembrane helix</keyword>
<keyword evidence="1" id="KW-0812">Transmembrane</keyword>
<evidence type="ECO:0000256" key="1">
    <source>
        <dbReference type="SAM" id="Phobius"/>
    </source>
</evidence>
<keyword evidence="1" id="KW-0472">Membrane</keyword>
<dbReference type="AlphaFoldDB" id="A0A3L8P768"/>
<dbReference type="Proteomes" id="UP000281708">
    <property type="component" value="Unassembled WGS sequence"/>
</dbReference>
<dbReference type="EMBL" id="RDBE01000001">
    <property type="protein sequence ID" value="RLV51065.1"/>
    <property type="molecule type" value="Genomic_DNA"/>
</dbReference>
<name>A0A3L8P768_9ACTN</name>
<reference evidence="2 3" key="1">
    <citation type="submission" date="2018-10" db="EMBL/GenBank/DDBJ databases">
        <title>Marmoricola sp. 4Q3S-7 whole genome shotgun sequence.</title>
        <authorList>
            <person name="Li F."/>
        </authorList>
    </citation>
    <scope>NUCLEOTIDE SEQUENCE [LARGE SCALE GENOMIC DNA]</scope>
    <source>
        <strain evidence="2 3">4Q3S-7</strain>
    </source>
</reference>
<protein>
    <submittedName>
        <fullName evidence="2">Uncharacterized protein</fullName>
    </submittedName>
</protein>
<dbReference type="RefSeq" id="WP_121804745.1">
    <property type="nucleotide sequence ID" value="NZ_RDBE01000001.1"/>
</dbReference>
<sequence>MDAALKKGALLLVIVFVGYYMFTNPAGAAATSKNIADHVWTGLVNLFSALISFLNAVFA</sequence>
<gene>
    <name evidence="2" type="ORF">D9V37_03860</name>
</gene>
<evidence type="ECO:0000313" key="3">
    <source>
        <dbReference type="Proteomes" id="UP000281708"/>
    </source>
</evidence>
<accession>A0A3L8P768</accession>
<organism evidence="2 3">
    <name type="scientific">Nocardioides mangrovicus</name>
    <dbReference type="NCBI Taxonomy" id="2478913"/>
    <lineage>
        <taxon>Bacteria</taxon>
        <taxon>Bacillati</taxon>
        <taxon>Actinomycetota</taxon>
        <taxon>Actinomycetes</taxon>
        <taxon>Propionibacteriales</taxon>
        <taxon>Nocardioidaceae</taxon>
        <taxon>Nocardioides</taxon>
    </lineage>
</organism>
<evidence type="ECO:0000313" key="2">
    <source>
        <dbReference type="EMBL" id="RLV51065.1"/>
    </source>
</evidence>
<proteinExistence type="predicted"/>